<dbReference type="GO" id="GO:0097367">
    <property type="term" value="F:carbohydrate derivative binding"/>
    <property type="evidence" value="ECO:0007669"/>
    <property type="project" value="InterPro"/>
</dbReference>
<comment type="caution">
    <text evidence="1">The sequence shown here is derived from an EMBL/GenBank/DDBJ whole genome shotgun (WGS) entry which is preliminary data.</text>
</comment>
<dbReference type="SUPFAM" id="SSF53697">
    <property type="entry name" value="SIS domain"/>
    <property type="match status" value="1"/>
</dbReference>
<dbReference type="AlphaFoldDB" id="A0A6A9UYA8"/>
<sequence>MEFDDARLEDRDVLQQADPLLRRLAGAGARVRIEAESAREPTSRLHDPIRPRAVVAVGSEARLVRSLLEPVCPVPLMAWPGPALPGWVGALDLVVVLASHGGEQSLVHATHEAVRRGAQLLVAAPALSPVVESAGSRASTVLHTTTSDPLAAVVVVAAALHALQLGPPVEAEAVATALDRVAEECSPWVDLSSNPAKDLALSLADTQPLVWGGSVLAARASRRVAEAVRAASGRPALAADAEALMPVVTAAEPRDPFADPFDGPATDRRPCLVVLDDGRTDEIVAVAGRQLVGAAEIADVRTCHLRHDEGADLLRYAVLLQKGLFAAAYLAIGLDRLDSA</sequence>
<evidence type="ECO:0000313" key="1">
    <source>
        <dbReference type="EMBL" id="MVA76724.1"/>
    </source>
</evidence>
<dbReference type="RefSeq" id="WP_331714741.1">
    <property type="nucleotide sequence ID" value="NZ_WPCU01000007.1"/>
</dbReference>
<name>A0A6A9UYA8_9ACTN</name>
<accession>A0A6A9UYA8</accession>
<dbReference type="Gene3D" id="3.40.50.10490">
    <property type="entry name" value="Glucose-6-phosphate isomerase like protein, domain 1"/>
    <property type="match status" value="1"/>
</dbReference>
<dbReference type="InterPro" id="IPR046348">
    <property type="entry name" value="SIS_dom_sf"/>
</dbReference>
<keyword evidence="2" id="KW-1185">Reference proteome</keyword>
<dbReference type="Proteomes" id="UP000435304">
    <property type="component" value="Unassembled WGS sequence"/>
</dbReference>
<dbReference type="EMBL" id="WPCU01000007">
    <property type="protein sequence ID" value="MVA76724.1"/>
    <property type="molecule type" value="Genomic_DNA"/>
</dbReference>
<proteinExistence type="predicted"/>
<reference evidence="1 2" key="1">
    <citation type="submission" date="2019-12" db="EMBL/GenBank/DDBJ databases">
        <title>Auraticoccus cholistani sp. nov., an actinomycete isolated from soil of Cholistan desert.</title>
        <authorList>
            <person name="Cheema M.T."/>
        </authorList>
    </citation>
    <scope>NUCLEOTIDE SEQUENCE [LARGE SCALE GENOMIC DNA]</scope>
    <source>
        <strain evidence="1 2">F435</strain>
    </source>
</reference>
<organism evidence="1 2">
    <name type="scientific">Auraticoccus cholistanensis</name>
    <dbReference type="NCBI Taxonomy" id="2656650"/>
    <lineage>
        <taxon>Bacteria</taxon>
        <taxon>Bacillati</taxon>
        <taxon>Actinomycetota</taxon>
        <taxon>Actinomycetes</taxon>
        <taxon>Propionibacteriales</taxon>
        <taxon>Propionibacteriaceae</taxon>
        <taxon>Auraticoccus</taxon>
    </lineage>
</organism>
<protein>
    <submittedName>
        <fullName evidence="1">Uncharacterized protein</fullName>
    </submittedName>
</protein>
<gene>
    <name evidence="1" type="ORF">GC722_11920</name>
</gene>
<dbReference type="GO" id="GO:1901135">
    <property type="term" value="P:carbohydrate derivative metabolic process"/>
    <property type="evidence" value="ECO:0007669"/>
    <property type="project" value="InterPro"/>
</dbReference>
<evidence type="ECO:0000313" key="2">
    <source>
        <dbReference type="Proteomes" id="UP000435304"/>
    </source>
</evidence>